<keyword evidence="5" id="KW-1185">Reference proteome</keyword>
<dbReference type="SUPFAM" id="SSF54211">
    <property type="entry name" value="Ribosomal protein S5 domain 2-like"/>
    <property type="match status" value="1"/>
</dbReference>
<dbReference type="InterPro" id="IPR035647">
    <property type="entry name" value="EFG_III/V"/>
</dbReference>
<evidence type="ECO:0000259" key="2">
    <source>
        <dbReference type="Pfam" id="PF01205"/>
    </source>
</evidence>
<protein>
    <submittedName>
        <fullName evidence="4">YigZ family protein</fullName>
    </submittedName>
</protein>
<comment type="caution">
    <text evidence="4">The sequence shown here is derived from an EMBL/GenBank/DDBJ whole genome shotgun (WGS) entry which is preliminary data.</text>
</comment>
<dbReference type="InterPro" id="IPR023582">
    <property type="entry name" value="Impact"/>
</dbReference>
<dbReference type="AlphaFoldDB" id="A0A2K2FDD1"/>
<proteinExistence type="inferred from homology"/>
<dbReference type="RefSeq" id="WP_103081749.1">
    <property type="nucleotide sequence ID" value="NZ_CP021850.1"/>
</dbReference>
<accession>A0A2K2FDD1</accession>
<dbReference type="PANTHER" id="PTHR16301:SF20">
    <property type="entry name" value="IMPACT FAMILY MEMBER YIGZ"/>
    <property type="match status" value="1"/>
</dbReference>
<gene>
    <name evidence="4" type="ORF">CDQ84_10765</name>
</gene>
<dbReference type="NCBIfam" id="TIGR00257">
    <property type="entry name" value="IMPACT_YIGZ"/>
    <property type="match status" value="1"/>
</dbReference>
<dbReference type="InterPro" id="IPR036956">
    <property type="entry name" value="Impact_N_sf"/>
</dbReference>
<dbReference type="GO" id="GO:0006446">
    <property type="term" value="P:regulation of translational initiation"/>
    <property type="evidence" value="ECO:0007669"/>
    <property type="project" value="TreeGrafter"/>
</dbReference>
<comment type="similarity">
    <text evidence="1">Belongs to the IMPACT family.</text>
</comment>
<dbReference type="KEGG" id="cthd:CDO33_01375"/>
<feature type="domain" description="UPF0029" evidence="3">
    <location>
        <begin position="143"/>
        <end position="195"/>
    </location>
</feature>
<name>A0A2K2FDD1_9CLOT</name>
<evidence type="ECO:0000313" key="5">
    <source>
        <dbReference type="Proteomes" id="UP000236151"/>
    </source>
</evidence>
<dbReference type="PANTHER" id="PTHR16301">
    <property type="entry name" value="IMPACT-RELATED"/>
    <property type="match status" value="1"/>
</dbReference>
<dbReference type="EMBL" id="NIOJ01000026">
    <property type="protein sequence ID" value="PNT98611.1"/>
    <property type="molecule type" value="Genomic_DNA"/>
</dbReference>
<dbReference type="Pfam" id="PF01205">
    <property type="entry name" value="Impact_N"/>
    <property type="match status" value="1"/>
</dbReference>
<feature type="domain" description="Impact N-terminal" evidence="2">
    <location>
        <begin position="19"/>
        <end position="121"/>
    </location>
</feature>
<dbReference type="InterPro" id="IPR020569">
    <property type="entry name" value="UPF0029_Impact_CS"/>
</dbReference>
<evidence type="ECO:0000313" key="4">
    <source>
        <dbReference type="EMBL" id="PNT98611.1"/>
    </source>
</evidence>
<dbReference type="GO" id="GO:0005737">
    <property type="term" value="C:cytoplasm"/>
    <property type="evidence" value="ECO:0007669"/>
    <property type="project" value="TreeGrafter"/>
</dbReference>
<dbReference type="PROSITE" id="PS00910">
    <property type="entry name" value="UPF0029"/>
    <property type="match status" value="1"/>
</dbReference>
<dbReference type="OrthoDB" id="9813771at2"/>
<dbReference type="Pfam" id="PF09186">
    <property type="entry name" value="DUF1949"/>
    <property type="match status" value="1"/>
</dbReference>
<dbReference type="Gene3D" id="3.30.230.30">
    <property type="entry name" value="Impact, N-terminal domain"/>
    <property type="match status" value="1"/>
</dbReference>
<dbReference type="InterPro" id="IPR015796">
    <property type="entry name" value="Impact_YigZ-like"/>
</dbReference>
<evidence type="ECO:0000256" key="1">
    <source>
        <dbReference type="ARBA" id="ARBA00007665"/>
    </source>
</evidence>
<dbReference type="SUPFAM" id="SSF54980">
    <property type="entry name" value="EF-G C-terminal domain-like"/>
    <property type="match status" value="1"/>
</dbReference>
<sequence length="217" mass="24114">MIKAYKTVLNLGTAEIEEKKSRFIATVKPVTSEDEALEFINGLKSKYWDATHNVYSYYIGGNITVQRFSDDGEPSGTAGMPVLEVIKRMGVQDLAVVVTRYFGGTLLGASGLIRAYSKAAALGIEAARVIRRQLCTEVSVLTEYPLFGKVQNMLVNEGYTIKEIVYEQDVEIRLYVPVDGVEECLKKIVEETNDQVLIETGDNVFITVDEDGKLIKE</sequence>
<evidence type="ECO:0000259" key="3">
    <source>
        <dbReference type="Pfam" id="PF09186"/>
    </source>
</evidence>
<dbReference type="Proteomes" id="UP000236151">
    <property type="component" value="Unassembled WGS sequence"/>
</dbReference>
<dbReference type="InterPro" id="IPR020568">
    <property type="entry name" value="Ribosomal_Su5_D2-typ_SF"/>
</dbReference>
<organism evidence="4 5">
    <name type="scientific">Clostridium thermosuccinogenes</name>
    <dbReference type="NCBI Taxonomy" id="84032"/>
    <lineage>
        <taxon>Bacteria</taxon>
        <taxon>Bacillati</taxon>
        <taxon>Bacillota</taxon>
        <taxon>Clostridia</taxon>
        <taxon>Eubacteriales</taxon>
        <taxon>Clostridiaceae</taxon>
        <taxon>Clostridium</taxon>
    </lineage>
</organism>
<dbReference type="InterPro" id="IPR015269">
    <property type="entry name" value="UPF0029_Impact_C"/>
</dbReference>
<reference evidence="4 5" key="1">
    <citation type="submission" date="2017-06" db="EMBL/GenBank/DDBJ databases">
        <title>Investigating the central metabolism of Clostridium thermosuccinogenes.</title>
        <authorList>
            <person name="Koendjbiharie J.G."/>
            <person name="van Kranenburg R."/>
        </authorList>
    </citation>
    <scope>NUCLEOTIDE SEQUENCE [LARGE SCALE GENOMIC DNA]</scope>
    <source>
        <strain evidence="4 5">DSM 5806</strain>
    </source>
</reference>
<dbReference type="InterPro" id="IPR001498">
    <property type="entry name" value="Impact_N"/>
</dbReference>